<evidence type="ECO:0000313" key="2">
    <source>
        <dbReference type="EMBL" id="OAZ39444.1"/>
    </source>
</evidence>
<gene>
    <name evidence="2" type="ORF">A9Z40_06220</name>
</gene>
<keyword evidence="3" id="KW-1185">Reference proteome</keyword>
<keyword evidence="1" id="KW-0472">Membrane</keyword>
<keyword evidence="1" id="KW-1133">Transmembrane helix</keyword>
<reference evidence="3" key="1">
    <citation type="submission" date="2016-06" db="EMBL/GenBank/DDBJ databases">
        <title>Genome sequencing of cellulolytic organisms.</title>
        <authorList>
            <person name="Bohra V."/>
            <person name="Dafale N.A."/>
            <person name="Purohit H.J."/>
        </authorList>
    </citation>
    <scope>NUCLEOTIDE SEQUENCE [LARGE SCALE GENOMIC DNA]</scope>
    <source>
        <strain evidence="3">ND21</strain>
    </source>
</reference>
<proteinExistence type="predicted"/>
<dbReference type="Pfam" id="PF04977">
    <property type="entry name" value="DivIC"/>
    <property type="match status" value="1"/>
</dbReference>
<feature type="transmembrane region" description="Helical" evidence="1">
    <location>
        <begin position="30"/>
        <end position="51"/>
    </location>
</feature>
<comment type="caution">
    <text evidence="2">The sequence shown here is derived from an EMBL/GenBank/DDBJ whole genome shotgun (WGS) entry which is preliminary data.</text>
</comment>
<dbReference type="Proteomes" id="UP000093918">
    <property type="component" value="Unassembled WGS sequence"/>
</dbReference>
<accession>A0ABX2WFM8</accession>
<evidence type="ECO:0000256" key="1">
    <source>
        <dbReference type="SAM" id="Phobius"/>
    </source>
</evidence>
<sequence>MTRGGAVVKTTAPSSRSRRRVDVREWMGGIRVSGFAFIMLGLVVLAACVLVPSVSTYLDQRAQIAALEESVRVGQDEVDALSAEREQWRDPAFIMTQARERLYYVRPGEVVYLIDDDLPASAVPDDPAAVSSDVERTRTDWMSQFVRSVVTSGSARTAATAP</sequence>
<dbReference type="InterPro" id="IPR007060">
    <property type="entry name" value="FtsL/DivIC"/>
</dbReference>
<name>A0ABX2WFM8_9MICO</name>
<keyword evidence="1" id="KW-0812">Transmembrane</keyword>
<protein>
    <submittedName>
        <fullName evidence="2">Septum formation initiator</fullName>
    </submittedName>
</protein>
<evidence type="ECO:0000313" key="3">
    <source>
        <dbReference type="Proteomes" id="UP000093918"/>
    </source>
</evidence>
<organism evidence="2 3">
    <name type="scientific">Microbacterium arborescens</name>
    <dbReference type="NCBI Taxonomy" id="33883"/>
    <lineage>
        <taxon>Bacteria</taxon>
        <taxon>Bacillati</taxon>
        <taxon>Actinomycetota</taxon>
        <taxon>Actinomycetes</taxon>
        <taxon>Micrococcales</taxon>
        <taxon>Microbacteriaceae</taxon>
        <taxon>Microbacterium</taxon>
    </lineage>
</organism>
<dbReference type="EMBL" id="LZEM01000021">
    <property type="protein sequence ID" value="OAZ39444.1"/>
    <property type="molecule type" value="Genomic_DNA"/>
</dbReference>